<organism evidence="2 3">
    <name type="scientific">Prorocentrum cordatum</name>
    <dbReference type="NCBI Taxonomy" id="2364126"/>
    <lineage>
        <taxon>Eukaryota</taxon>
        <taxon>Sar</taxon>
        <taxon>Alveolata</taxon>
        <taxon>Dinophyceae</taxon>
        <taxon>Prorocentrales</taxon>
        <taxon>Prorocentraceae</taxon>
        <taxon>Prorocentrum</taxon>
    </lineage>
</organism>
<proteinExistence type="predicted"/>
<accession>A0ABN9WIP0</accession>
<protein>
    <submittedName>
        <fullName evidence="2">Uncharacterized protein</fullName>
    </submittedName>
</protein>
<gene>
    <name evidence="2" type="ORF">PCOR1329_LOCUS67732</name>
</gene>
<dbReference type="Proteomes" id="UP001189429">
    <property type="component" value="Unassembled WGS sequence"/>
</dbReference>
<evidence type="ECO:0000313" key="2">
    <source>
        <dbReference type="EMBL" id="CAK0886367.1"/>
    </source>
</evidence>
<keyword evidence="3" id="KW-1185">Reference proteome</keyword>
<feature type="region of interest" description="Disordered" evidence="1">
    <location>
        <begin position="262"/>
        <end position="286"/>
    </location>
</feature>
<evidence type="ECO:0000256" key="1">
    <source>
        <dbReference type="SAM" id="MobiDB-lite"/>
    </source>
</evidence>
<sequence>MARRNRQLNMTGAASEEGMSDSMIGHAKDTRALEDAERMLVPAAAPRLVGGSNSLDVGIRWGFGLIRRLRGLRTAFGAFVRSSMHAAGFQEVATPAAGLLPCPPPFGWAAGTPPRGVRARRRWLRTHVEHMWVNAVVLALSHLHLGESRSCPPRARAGRPLSSSQSEMVSRLRRLVRPMCRPLQWQGGRVEKADALLDYLLNAMHLPLGAAAPSPDSEVMTIGPSKAPFAKAECHFDHLAFLAPFSAATFLEPRLLARDGPGAGPLARAVGPPTRPPPARPARQAGKPGDLLQYLKQWDDVGRLELVDAADIPQALRGSTLFPVFMDANTQMVVFNRTARNSAELPLGGFSRLTPSAATLVDLEVPAGSVLRVWADDLQDFYPAFDCTYDMARTDDVAPPLPTRLYEGFAALGRLRRRCRREGRELPEKVVPCHGGLIMGGLSAPDWACESHMRLLAHAGSFPSERRVLNRHLAPEGSAWGGVVLGDHFGPAGYAKAGLRVSAGKEVKDAAEATVIGAELLGHDRLVGASRARRLALAWMGLSMARGRRSTTLGLQRFLGMGLFAALFRRPTLSLLHYCYKEVDVGRDPHEVFDQSSATCNASALFAVLLPLMATDLSAGWGPHVLASDASHLAGASAKTPASAPTARAFWRQREQRGARTWLYPSGWAALANPEDGAVLQDQEEDAAPPPGAVDPTASLIEYFDMLELCCGGEARLMGYLADRGLRTGPRIDIKCRKYWDLVDSRLAEWVVWLIWQRRVKMTISQVPCTSFSIARHPRLRSRARPWGFDPSSTPTRLGNVLFRVGMLALFAHLLSGRGTGLHEHPLTAYSWHTHIVEFLLTHEAVEPFALSMCQFGAPWKKDTSLLVVRGSWLAPMARRCRGGHKHTVLEGGLIPKAALYPHGFCDELSKLIADNLDGPTPPPPAESSAPARAFEALWLNDYVGFAPWQLHCHRLFRKPLHINLLEIDAACDAVDEQGLRFPDCKHNLLLDSRVSIGAISKGRSSSTAINKLLRRRAPLQLATDSYIACHSAPARLQPADAPSRTLRDPAPPPAPCWLASLEAGDASAFRAWAALPLQRRQQSRWAWLVACLWWRGLLRLAPRPRVRDPALGFPGEAGPAQPRARLVGLLVLLPLRGPAVAPRPPTSRPAGADLAAARGLTPVVQTRRAALVSQLQHWMADANRALRHRLDASWDISFTREHLTPGSNHQAMPEALLLASASLALAWGWCDVSGGPILGFLGMMRPFEFLRLKFGDLALPLRTLARLHSRYVHVGAPKMRRL</sequence>
<reference evidence="2" key="1">
    <citation type="submission" date="2023-10" db="EMBL/GenBank/DDBJ databases">
        <authorList>
            <person name="Chen Y."/>
            <person name="Shah S."/>
            <person name="Dougan E. K."/>
            <person name="Thang M."/>
            <person name="Chan C."/>
        </authorList>
    </citation>
    <scope>NUCLEOTIDE SEQUENCE [LARGE SCALE GENOMIC DNA]</scope>
</reference>
<comment type="caution">
    <text evidence="2">The sequence shown here is derived from an EMBL/GenBank/DDBJ whole genome shotgun (WGS) entry which is preliminary data.</text>
</comment>
<dbReference type="EMBL" id="CAUYUJ010018793">
    <property type="protein sequence ID" value="CAK0886367.1"/>
    <property type="molecule type" value="Genomic_DNA"/>
</dbReference>
<name>A0ABN9WIP0_9DINO</name>
<evidence type="ECO:0000313" key="3">
    <source>
        <dbReference type="Proteomes" id="UP001189429"/>
    </source>
</evidence>